<reference evidence="1" key="1">
    <citation type="submission" date="2023-03" db="EMBL/GenBank/DDBJ databases">
        <title>Chromosome-scale reference genome and RAD-based genetic map of yellow starthistle (Centaurea solstitialis) reveal putative structural variation and QTLs associated with invader traits.</title>
        <authorList>
            <person name="Reatini B."/>
            <person name="Cang F.A."/>
            <person name="Jiang Q."/>
            <person name="Mckibben M.T.W."/>
            <person name="Barker M.S."/>
            <person name="Rieseberg L.H."/>
            <person name="Dlugosch K.M."/>
        </authorList>
    </citation>
    <scope>NUCLEOTIDE SEQUENCE</scope>
    <source>
        <strain evidence="1">CAN-66</strain>
        <tissue evidence="1">Leaf</tissue>
    </source>
</reference>
<protein>
    <submittedName>
        <fullName evidence="1">Uncharacterized protein</fullName>
    </submittedName>
</protein>
<keyword evidence="2" id="KW-1185">Reference proteome</keyword>
<organism evidence="1 2">
    <name type="scientific">Centaurea solstitialis</name>
    <name type="common">yellow star-thistle</name>
    <dbReference type="NCBI Taxonomy" id="347529"/>
    <lineage>
        <taxon>Eukaryota</taxon>
        <taxon>Viridiplantae</taxon>
        <taxon>Streptophyta</taxon>
        <taxon>Embryophyta</taxon>
        <taxon>Tracheophyta</taxon>
        <taxon>Spermatophyta</taxon>
        <taxon>Magnoliopsida</taxon>
        <taxon>eudicotyledons</taxon>
        <taxon>Gunneridae</taxon>
        <taxon>Pentapetalae</taxon>
        <taxon>asterids</taxon>
        <taxon>campanulids</taxon>
        <taxon>Asterales</taxon>
        <taxon>Asteraceae</taxon>
        <taxon>Carduoideae</taxon>
        <taxon>Cardueae</taxon>
        <taxon>Centaureinae</taxon>
        <taxon>Centaurea</taxon>
    </lineage>
</organism>
<comment type="caution">
    <text evidence="1">The sequence shown here is derived from an EMBL/GenBank/DDBJ whole genome shotgun (WGS) entry which is preliminary data.</text>
</comment>
<name>A0AA38SJ78_9ASTR</name>
<dbReference type="PANTHER" id="PTHR11439:SF450">
    <property type="entry name" value="REVERSE TRANSCRIPTASE TY1_COPIA-TYPE DOMAIN-CONTAINING PROTEIN"/>
    <property type="match status" value="1"/>
</dbReference>
<accession>A0AA38SJ78</accession>
<gene>
    <name evidence="1" type="ORF">OSB04_023456</name>
</gene>
<evidence type="ECO:0000313" key="2">
    <source>
        <dbReference type="Proteomes" id="UP001172457"/>
    </source>
</evidence>
<dbReference type="PANTHER" id="PTHR11439">
    <property type="entry name" value="GAG-POL-RELATED RETROTRANSPOSON"/>
    <property type="match status" value="1"/>
</dbReference>
<evidence type="ECO:0000313" key="1">
    <source>
        <dbReference type="EMBL" id="KAJ9543749.1"/>
    </source>
</evidence>
<dbReference type="AlphaFoldDB" id="A0AA38SJ78"/>
<dbReference type="Proteomes" id="UP001172457">
    <property type="component" value="Chromosome 6"/>
</dbReference>
<proteinExistence type="predicted"/>
<sequence>MRSVVRSWPAAVCGSVTEHPPSSIATSELVVGLWCGGALVWLAIIQPPPPSLPAGNDSSKNDAAAATALRLVAGCHHQSGDATVVRQPQPLTKLVVGLRWFRFGGFSSTNIVSWKSTRQKSVSRLSTEAEYKALANASAELLWLKNLLHELGLSSPTTPTLFCNNVGATYLCQIISIIRE</sequence>
<dbReference type="CDD" id="cd09272">
    <property type="entry name" value="RNase_HI_RT_Ty1"/>
    <property type="match status" value="1"/>
</dbReference>
<dbReference type="EMBL" id="JARYMX010000006">
    <property type="protein sequence ID" value="KAJ9543749.1"/>
    <property type="molecule type" value="Genomic_DNA"/>
</dbReference>